<feature type="region of interest" description="Disordered" evidence="1">
    <location>
        <begin position="1"/>
        <end position="25"/>
    </location>
</feature>
<evidence type="ECO:0000256" key="1">
    <source>
        <dbReference type="SAM" id="MobiDB-lite"/>
    </source>
</evidence>
<name>A0A7R7XDB4_9EURO</name>
<organism evidence="2 3">
    <name type="scientific">Aspergillus puulaauensis</name>
    <dbReference type="NCBI Taxonomy" id="1220207"/>
    <lineage>
        <taxon>Eukaryota</taxon>
        <taxon>Fungi</taxon>
        <taxon>Dikarya</taxon>
        <taxon>Ascomycota</taxon>
        <taxon>Pezizomycotina</taxon>
        <taxon>Eurotiomycetes</taxon>
        <taxon>Eurotiomycetidae</taxon>
        <taxon>Eurotiales</taxon>
        <taxon>Aspergillaceae</taxon>
        <taxon>Aspergillus</taxon>
    </lineage>
</organism>
<reference evidence="2" key="2">
    <citation type="submission" date="2021-02" db="EMBL/GenBank/DDBJ databases">
        <title>Aspergillus puulaauensis MK2 genome sequence.</title>
        <authorList>
            <person name="Futagami T."/>
            <person name="Mori K."/>
            <person name="Kadooka C."/>
            <person name="Tanaka T."/>
        </authorList>
    </citation>
    <scope>NUCLEOTIDE SEQUENCE</scope>
    <source>
        <strain evidence="2">MK2</strain>
    </source>
</reference>
<keyword evidence="3" id="KW-1185">Reference proteome</keyword>
<dbReference type="RefSeq" id="XP_041551521.1">
    <property type="nucleotide sequence ID" value="XM_041698325.1"/>
</dbReference>
<dbReference type="Proteomes" id="UP000654913">
    <property type="component" value="Chromosome 1"/>
</dbReference>
<evidence type="ECO:0000313" key="3">
    <source>
        <dbReference type="Proteomes" id="UP000654913"/>
    </source>
</evidence>
<dbReference type="GeneID" id="64969332"/>
<evidence type="ECO:0000313" key="2">
    <source>
        <dbReference type="EMBL" id="BCS19327.1"/>
    </source>
</evidence>
<dbReference type="KEGG" id="apuu:APUU_12155S"/>
<gene>
    <name evidence="2" type="ORF">APUU_12155S</name>
</gene>
<dbReference type="EMBL" id="AP024443">
    <property type="protein sequence ID" value="BCS19327.1"/>
    <property type="molecule type" value="Genomic_DNA"/>
</dbReference>
<dbReference type="AlphaFoldDB" id="A0A7R7XDB4"/>
<sequence>MLRHHPKPGVQVVQDPAAAPGASPVEPAKYAATKRNQTAPTAVVSGCNVSTKM</sequence>
<proteinExistence type="predicted"/>
<accession>A0A7R7XDB4</accession>
<reference evidence="2" key="1">
    <citation type="submission" date="2021-01" db="EMBL/GenBank/DDBJ databases">
        <authorList>
            <consortium name="Aspergillus puulaauensis MK2 genome sequencing consortium"/>
            <person name="Kazuki M."/>
            <person name="Futagami T."/>
        </authorList>
    </citation>
    <scope>NUCLEOTIDE SEQUENCE</scope>
    <source>
        <strain evidence="2">MK2</strain>
    </source>
</reference>
<protein>
    <submittedName>
        <fullName evidence="2">Uncharacterized protein</fullName>
    </submittedName>
</protein>